<sequence length="297" mass="33430">QYRAGKTLGFGTYSIVKEMIHVKTGKVYACKVSSRKSKINKQRMKAMILNEIDMLTRISGGTENMIILSDYFETSHNIYLCYDLCTGGDVFDRICKQGSYIEGDAAVLVQSLCSDIAYIHSKGIVHRDLKPENLLLRTPASNSQVMIADFGLARELGKDDDGKTCLLTGVHGTPLYMAPEMYSKTGYGKPVDIWALGVITHFILVGRTPFKRKHKEAERRVILKGDFNFEPWKDWTHISQTAQDFIRRCLAFDPNERMTAEECLEHEWLASATPRFAHDPAKRAGNSSSFPLFSAST</sequence>
<dbReference type="SUPFAM" id="SSF56112">
    <property type="entry name" value="Protein kinase-like (PK-like)"/>
    <property type="match status" value="1"/>
</dbReference>
<dbReference type="FunFam" id="1.10.510.10:FF:000571">
    <property type="entry name" value="Maternal embryonic leucine zipper kinase"/>
    <property type="match status" value="1"/>
</dbReference>
<comment type="similarity">
    <text evidence="4">Belongs to the protein kinase superfamily.</text>
</comment>
<dbReference type="PROSITE" id="PS00107">
    <property type="entry name" value="PROTEIN_KINASE_ATP"/>
    <property type="match status" value="1"/>
</dbReference>
<dbReference type="InterPro" id="IPR008271">
    <property type="entry name" value="Ser/Thr_kinase_AS"/>
</dbReference>
<feature type="non-terminal residue" evidence="6">
    <location>
        <position position="1"/>
    </location>
</feature>
<name>A0A0D0CJ68_9AGAR</name>
<feature type="domain" description="Protein kinase" evidence="5">
    <location>
        <begin position="2"/>
        <end position="269"/>
    </location>
</feature>
<keyword evidence="2 3" id="KW-0067">ATP-binding</keyword>
<dbReference type="InterPro" id="IPR000719">
    <property type="entry name" value="Prot_kinase_dom"/>
</dbReference>
<dbReference type="InterPro" id="IPR017441">
    <property type="entry name" value="Protein_kinase_ATP_BS"/>
</dbReference>
<dbReference type="GO" id="GO:0005524">
    <property type="term" value="F:ATP binding"/>
    <property type="evidence" value="ECO:0007669"/>
    <property type="project" value="UniProtKB-UniRule"/>
</dbReference>
<dbReference type="EMBL" id="KN834766">
    <property type="protein sequence ID" value="KIK62804.1"/>
    <property type="molecule type" value="Genomic_DNA"/>
</dbReference>
<evidence type="ECO:0000313" key="6">
    <source>
        <dbReference type="EMBL" id="KIK62804.1"/>
    </source>
</evidence>
<dbReference type="Proteomes" id="UP000053593">
    <property type="component" value="Unassembled WGS sequence"/>
</dbReference>
<gene>
    <name evidence="6" type="ORF">GYMLUDRAFT_164135</name>
</gene>
<evidence type="ECO:0000256" key="1">
    <source>
        <dbReference type="ARBA" id="ARBA00022741"/>
    </source>
</evidence>
<dbReference type="Gene3D" id="3.30.200.20">
    <property type="entry name" value="Phosphorylase Kinase, domain 1"/>
    <property type="match status" value="1"/>
</dbReference>
<dbReference type="Pfam" id="PF00069">
    <property type="entry name" value="Pkinase"/>
    <property type="match status" value="1"/>
</dbReference>
<dbReference type="AlphaFoldDB" id="A0A0D0CJ68"/>
<dbReference type="OrthoDB" id="40902at2759"/>
<dbReference type="InterPro" id="IPR011009">
    <property type="entry name" value="Kinase-like_dom_sf"/>
</dbReference>
<evidence type="ECO:0000313" key="7">
    <source>
        <dbReference type="Proteomes" id="UP000053593"/>
    </source>
</evidence>
<evidence type="ECO:0000259" key="5">
    <source>
        <dbReference type="PROSITE" id="PS50011"/>
    </source>
</evidence>
<evidence type="ECO:0000256" key="2">
    <source>
        <dbReference type="ARBA" id="ARBA00022840"/>
    </source>
</evidence>
<organism evidence="6 7">
    <name type="scientific">Collybiopsis luxurians FD-317 M1</name>
    <dbReference type="NCBI Taxonomy" id="944289"/>
    <lineage>
        <taxon>Eukaryota</taxon>
        <taxon>Fungi</taxon>
        <taxon>Dikarya</taxon>
        <taxon>Basidiomycota</taxon>
        <taxon>Agaricomycotina</taxon>
        <taxon>Agaricomycetes</taxon>
        <taxon>Agaricomycetidae</taxon>
        <taxon>Agaricales</taxon>
        <taxon>Marasmiineae</taxon>
        <taxon>Omphalotaceae</taxon>
        <taxon>Collybiopsis</taxon>
        <taxon>Collybiopsis luxurians</taxon>
    </lineage>
</organism>
<feature type="binding site" evidence="3">
    <location>
        <position position="31"/>
    </location>
    <ligand>
        <name>ATP</name>
        <dbReference type="ChEBI" id="CHEBI:30616"/>
    </ligand>
</feature>
<keyword evidence="4" id="KW-0418">Kinase</keyword>
<evidence type="ECO:0000256" key="3">
    <source>
        <dbReference type="PROSITE-ProRule" id="PRU10141"/>
    </source>
</evidence>
<reference evidence="6 7" key="1">
    <citation type="submission" date="2014-04" db="EMBL/GenBank/DDBJ databases">
        <title>Evolutionary Origins and Diversification of the Mycorrhizal Mutualists.</title>
        <authorList>
            <consortium name="DOE Joint Genome Institute"/>
            <consortium name="Mycorrhizal Genomics Consortium"/>
            <person name="Kohler A."/>
            <person name="Kuo A."/>
            <person name="Nagy L.G."/>
            <person name="Floudas D."/>
            <person name="Copeland A."/>
            <person name="Barry K.W."/>
            <person name="Cichocki N."/>
            <person name="Veneault-Fourrey C."/>
            <person name="LaButti K."/>
            <person name="Lindquist E.A."/>
            <person name="Lipzen A."/>
            <person name="Lundell T."/>
            <person name="Morin E."/>
            <person name="Murat C."/>
            <person name="Riley R."/>
            <person name="Ohm R."/>
            <person name="Sun H."/>
            <person name="Tunlid A."/>
            <person name="Henrissat B."/>
            <person name="Grigoriev I.V."/>
            <person name="Hibbett D.S."/>
            <person name="Martin F."/>
        </authorList>
    </citation>
    <scope>NUCLEOTIDE SEQUENCE [LARGE SCALE GENOMIC DNA]</scope>
    <source>
        <strain evidence="6 7">FD-317 M1</strain>
    </source>
</reference>
<dbReference type="PANTHER" id="PTHR24347">
    <property type="entry name" value="SERINE/THREONINE-PROTEIN KINASE"/>
    <property type="match status" value="1"/>
</dbReference>
<keyword evidence="1 3" id="KW-0547">Nucleotide-binding</keyword>
<dbReference type="CDD" id="cd05117">
    <property type="entry name" value="STKc_CAMK"/>
    <property type="match status" value="1"/>
</dbReference>
<dbReference type="SMART" id="SM00220">
    <property type="entry name" value="S_TKc"/>
    <property type="match status" value="1"/>
</dbReference>
<dbReference type="PROSITE" id="PS50011">
    <property type="entry name" value="PROTEIN_KINASE_DOM"/>
    <property type="match status" value="1"/>
</dbReference>
<dbReference type="HOGENOM" id="CLU_000288_63_0_1"/>
<keyword evidence="4" id="KW-0808">Transferase</keyword>
<dbReference type="Gene3D" id="1.10.510.10">
    <property type="entry name" value="Transferase(Phosphotransferase) domain 1"/>
    <property type="match status" value="1"/>
</dbReference>
<evidence type="ECO:0000256" key="4">
    <source>
        <dbReference type="RuleBase" id="RU000304"/>
    </source>
</evidence>
<dbReference type="PROSITE" id="PS00108">
    <property type="entry name" value="PROTEIN_KINASE_ST"/>
    <property type="match status" value="1"/>
</dbReference>
<keyword evidence="7" id="KW-1185">Reference proteome</keyword>
<accession>A0A0D0CJ68</accession>
<keyword evidence="4" id="KW-0723">Serine/threonine-protein kinase</keyword>
<proteinExistence type="inferred from homology"/>
<dbReference type="GO" id="GO:0004674">
    <property type="term" value="F:protein serine/threonine kinase activity"/>
    <property type="evidence" value="ECO:0007669"/>
    <property type="project" value="UniProtKB-KW"/>
</dbReference>
<protein>
    <recommendedName>
        <fullName evidence="5">Protein kinase domain-containing protein</fullName>
    </recommendedName>
</protein>